<dbReference type="InterPro" id="IPR050759">
    <property type="entry name" value="Serine_protease_kringle"/>
</dbReference>
<dbReference type="CDD" id="cd00108">
    <property type="entry name" value="KR"/>
    <property type="match status" value="2"/>
</dbReference>
<feature type="chain" id="PRO_5043777480" evidence="5">
    <location>
        <begin position="16"/>
        <end position="1346"/>
    </location>
</feature>
<keyword evidence="5" id="KW-0732">Signal</keyword>
<evidence type="ECO:0000256" key="4">
    <source>
        <dbReference type="SAM" id="Phobius"/>
    </source>
</evidence>
<keyword evidence="4" id="KW-0472">Membrane</keyword>
<dbReference type="SUPFAM" id="SSF57440">
    <property type="entry name" value="Kringle-like"/>
    <property type="match status" value="4"/>
</dbReference>
<dbReference type="Gene3D" id="2.60.40.10">
    <property type="entry name" value="Immunoglobulins"/>
    <property type="match status" value="1"/>
</dbReference>
<dbReference type="PROSITE" id="PS50070">
    <property type="entry name" value="KRINGLE_2"/>
    <property type="match status" value="4"/>
</dbReference>
<feature type="domain" description="Kringle" evidence="6">
    <location>
        <begin position="38"/>
        <end position="115"/>
    </location>
</feature>
<dbReference type="InterPro" id="IPR000001">
    <property type="entry name" value="Kringle"/>
</dbReference>
<dbReference type="SMART" id="SM00130">
    <property type="entry name" value="KR"/>
    <property type="match status" value="4"/>
</dbReference>
<name>A0AAW1U9Z0_9CUCU</name>
<feature type="signal peptide" evidence="5">
    <location>
        <begin position="1"/>
        <end position="15"/>
    </location>
</feature>
<dbReference type="Gene3D" id="2.40.20.10">
    <property type="entry name" value="Plasminogen Kringle 4"/>
    <property type="match status" value="4"/>
</dbReference>
<dbReference type="GO" id="GO:0005102">
    <property type="term" value="F:signaling receptor binding"/>
    <property type="evidence" value="ECO:0007669"/>
    <property type="project" value="TreeGrafter"/>
</dbReference>
<dbReference type="PANTHER" id="PTHR24261">
    <property type="entry name" value="PLASMINOGEN-RELATED"/>
    <property type="match status" value="1"/>
</dbReference>
<gene>
    <name evidence="8" type="ORF">WA026_018629</name>
</gene>
<feature type="transmembrane region" description="Helical" evidence="4">
    <location>
        <begin position="1307"/>
        <end position="1332"/>
    </location>
</feature>
<evidence type="ECO:0000259" key="6">
    <source>
        <dbReference type="PROSITE" id="PS50070"/>
    </source>
</evidence>
<dbReference type="Pfam" id="PF00051">
    <property type="entry name" value="Kringle"/>
    <property type="match status" value="4"/>
</dbReference>
<dbReference type="InterPro" id="IPR007110">
    <property type="entry name" value="Ig-like_dom"/>
</dbReference>
<keyword evidence="9" id="KW-1185">Reference proteome</keyword>
<dbReference type="InterPro" id="IPR018056">
    <property type="entry name" value="Kringle_CS"/>
</dbReference>
<sequence length="1346" mass="154834">MNLLITLIWYKLTSGNIEIPAKVGNLTDYNICKLSHLGVEYTGYISKTESLVRCQLWNTNKPHDVIDSIKADDFPESSKEMAKNYCRNPNRDPSGPWCYTMNDDLINETCAIPLCSFSECRLTGPGMEYAGVHEKSASDKKCLKWNKARKKVERDGQVVGQEKFNNIYFPDLELSKAGKKCRNPDGDPGGPWCFVEKEGSSVVEKEFCDIPLCDDPLCVVFTKNYQTYMHFTDFNMTLDALNFGVKLWSSDQYLEAEARLVLSVVALPMDKKMMEKLGTSIEIYISNKYCALTINNKDQVEKETTNGILKSSQYTYFSLTWHRGFITLFKAGFTKPIFLAEYKTKNNLMGFRLNQFSYYSAQGTNILWTFPFCLDDFECDVHTTTGHLFQQYWPLREKNIRRELSFHIRAVRSARILLTTSPVSEYPHILVHFKADDGYSRVILKEHRNAPSITLKELILSEILDYWNWQEYSLSFFGSTLQIYWTKTVGGSHLIMELKHEAFSKMRWFSVCSDNSVAHWTFFCVPPKISKPPPAFLPECSINSEETYYNGTQDVTKDGLPCLPWSASSLIPDSEHDFLKGDSSLKELSYCRDPGQYHKGTYCYVISMLPELKILKKHCHIRKCKSQECRIAGTGNDYIGTLNISRSRRYCERWYSPTPVHPHDIHHMDISLFPDENLEDASSFCRNPSRNAIGPWCYTIDPSVPKESCLVKDCDKPEECIIIITGRNEGRKIYILPQWKERGASGGIFFALKQWDPDKIEGLSIEITPKSSSENIRLEIGAVGNEKIFLFYNGQLMKEKTLPHLLASGSWTDFWLQVRQEEIMLGYKGVPHPLFEWKHYDIENAFEPTYISFSTLADHYIGIYFKCDECHTEYTSVNNALKIFPVGAWMQEGINVYSNFSLKIRGSGTVWLALYNLIHTEDYLYLEINQNEHRIVLHKILYYQPSPLKQTMTNELLFHEEYWTNYTIFFSETYLNVFKNGTIIFEFEAAITEPILIYYFSLGVEDGLIIWSVNCQLLDIDGPPRDGGWSPWSDWTCTVPCGGGDGFRTRTCSNPRPNIRGKLCLGTPVALGKCNDFECGDISPKTMNKIREDLRNNMFSLLVKEGDNVNIPNNKEILKTIEKESPKSHYEWSLNGMLVNEEKDRVSLRNGEIFISIAKIVDSGVYVCVLYRINKKRLIFRIVSLSVIPSTYSVITRATKKLSFNCRAVTLGFVYSNLALKIKINETVHKDYGIVMLAAANVYNVPNLAENYTGDWKCVIEQRDLHFSWTTNYMKVLVKKAPNLYIHLMEDELTKPLFGWLGTEKNVLSALIAIVCGSIIIVTISLLIYFKFLTFKRRSYKKNRRM</sequence>
<keyword evidence="4" id="KW-0812">Transmembrane</keyword>
<dbReference type="GO" id="GO:0004175">
    <property type="term" value="F:endopeptidase activity"/>
    <property type="evidence" value="ECO:0007669"/>
    <property type="project" value="TreeGrafter"/>
</dbReference>
<dbReference type="Gene3D" id="2.20.100.10">
    <property type="entry name" value="Thrombospondin type-1 (TSP1) repeat"/>
    <property type="match status" value="1"/>
</dbReference>
<dbReference type="PANTHER" id="PTHR24261:SF7">
    <property type="entry name" value="KRINGLE DOMAIN-CONTAINING PROTEIN"/>
    <property type="match status" value="1"/>
</dbReference>
<dbReference type="Pfam" id="PF00090">
    <property type="entry name" value="TSP_1"/>
    <property type="match status" value="1"/>
</dbReference>
<evidence type="ECO:0000256" key="2">
    <source>
        <dbReference type="ARBA" id="ARBA00023157"/>
    </source>
</evidence>
<proteinExistence type="predicted"/>
<comment type="caution">
    <text evidence="8">The sequence shown here is derived from an EMBL/GenBank/DDBJ whole genome shotgun (WGS) entry which is preliminary data.</text>
</comment>
<evidence type="ECO:0000256" key="3">
    <source>
        <dbReference type="PROSITE-ProRule" id="PRU00121"/>
    </source>
</evidence>
<evidence type="ECO:0000313" key="8">
    <source>
        <dbReference type="EMBL" id="KAK9877521.1"/>
    </source>
</evidence>
<protein>
    <submittedName>
        <fullName evidence="8">Uncharacterized protein</fullName>
    </submittedName>
</protein>
<dbReference type="EMBL" id="JARQZJ010000042">
    <property type="protein sequence ID" value="KAK9877521.1"/>
    <property type="molecule type" value="Genomic_DNA"/>
</dbReference>
<dbReference type="InterPro" id="IPR022041">
    <property type="entry name" value="Methyltransf_FA"/>
</dbReference>
<dbReference type="SUPFAM" id="SSF82895">
    <property type="entry name" value="TSP-1 type 1 repeat"/>
    <property type="match status" value="1"/>
</dbReference>
<organism evidence="8 9">
    <name type="scientific">Henosepilachna vigintioctopunctata</name>
    <dbReference type="NCBI Taxonomy" id="420089"/>
    <lineage>
        <taxon>Eukaryota</taxon>
        <taxon>Metazoa</taxon>
        <taxon>Ecdysozoa</taxon>
        <taxon>Arthropoda</taxon>
        <taxon>Hexapoda</taxon>
        <taxon>Insecta</taxon>
        <taxon>Pterygota</taxon>
        <taxon>Neoptera</taxon>
        <taxon>Endopterygota</taxon>
        <taxon>Coleoptera</taxon>
        <taxon>Polyphaga</taxon>
        <taxon>Cucujiformia</taxon>
        <taxon>Coccinelloidea</taxon>
        <taxon>Coccinellidae</taxon>
        <taxon>Epilachninae</taxon>
        <taxon>Epilachnini</taxon>
        <taxon>Henosepilachna</taxon>
    </lineage>
</organism>
<evidence type="ECO:0000259" key="7">
    <source>
        <dbReference type="PROSITE" id="PS50835"/>
    </source>
</evidence>
<evidence type="ECO:0000256" key="1">
    <source>
        <dbReference type="ARBA" id="ARBA00022572"/>
    </source>
</evidence>
<feature type="domain" description="Ig-like" evidence="7">
    <location>
        <begin position="1084"/>
        <end position="1168"/>
    </location>
</feature>
<dbReference type="PROSITE" id="PS50092">
    <property type="entry name" value="TSP1"/>
    <property type="match status" value="1"/>
</dbReference>
<dbReference type="FunFam" id="2.20.100.10:FF:000001">
    <property type="entry name" value="semaphorin-5A isoform X1"/>
    <property type="match status" value="1"/>
</dbReference>
<dbReference type="InterPro" id="IPR036383">
    <property type="entry name" value="TSP1_rpt_sf"/>
</dbReference>
<comment type="caution">
    <text evidence="3">Lacks conserved residue(s) required for the propagation of feature annotation.</text>
</comment>
<accession>A0AAW1U9Z0</accession>
<evidence type="ECO:0000313" key="9">
    <source>
        <dbReference type="Proteomes" id="UP001431783"/>
    </source>
</evidence>
<dbReference type="InterPro" id="IPR038178">
    <property type="entry name" value="Kringle_sf"/>
</dbReference>
<feature type="domain" description="Kringle" evidence="6">
    <location>
        <begin position="633"/>
        <end position="714"/>
    </location>
</feature>
<dbReference type="PROSITE" id="PS50835">
    <property type="entry name" value="IG_LIKE"/>
    <property type="match status" value="1"/>
</dbReference>
<dbReference type="GO" id="GO:0005615">
    <property type="term" value="C:extracellular space"/>
    <property type="evidence" value="ECO:0007669"/>
    <property type="project" value="TreeGrafter"/>
</dbReference>
<feature type="domain" description="Kringle" evidence="6">
    <location>
        <begin position="122"/>
        <end position="213"/>
    </location>
</feature>
<reference evidence="8 9" key="1">
    <citation type="submission" date="2023-03" db="EMBL/GenBank/DDBJ databases">
        <title>Genome insight into feeding habits of ladybird beetles.</title>
        <authorList>
            <person name="Li H.-S."/>
            <person name="Huang Y.-H."/>
            <person name="Pang H."/>
        </authorList>
    </citation>
    <scope>NUCLEOTIDE SEQUENCE [LARGE SCALE GENOMIC DNA]</scope>
    <source>
        <strain evidence="8">SYSU_2023b</strain>
        <tissue evidence="8">Whole body</tissue>
    </source>
</reference>
<dbReference type="SMART" id="SM00209">
    <property type="entry name" value="TSP1"/>
    <property type="match status" value="1"/>
</dbReference>
<dbReference type="Pfam" id="PF12248">
    <property type="entry name" value="Methyltransf_FA"/>
    <property type="match status" value="1"/>
</dbReference>
<dbReference type="Proteomes" id="UP001431783">
    <property type="component" value="Unassembled WGS sequence"/>
</dbReference>
<dbReference type="InterPro" id="IPR000884">
    <property type="entry name" value="TSP1_rpt"/>
</dbReference>
<keyword evidence="2" id="KW-1015">Disulfide bond</keyword>
<evidence type="ECO:0000256" key="5">
    <source>
        <dbReference type="SAM" id="SignalP"/>
    </source>
</evidence>
<feature type="domain" description="Kringle" evidence="6">
    <location>
        <begin position="549"/>
        <end position="624"/>
    </location>
</feature>
<dbReference type="PROSITE" id="PS00021">
    <property type="entry name" value="KRINGLE_1"/>
    <property type="match status" value="2"/>
</dbReference>
<keyword evidence="1 3" id="KW-0420">Kringle</keyword>
<keyword evidence="4" id="KW-1133">Transmembrane helix</keyword>
<dbReference type="InterPro" id="IPR013783">
    <property type="entry name" value="Ig-like_fold"/>
</dbReference>
<dbReference type="InterPro" id="IPR013806">
    <property type="entry name" value="Kringle-like"/>
</dbReference>